<dbReference type="RefSeq" id="WP_369666113.1">
    <property type="nucleotide sequence ID" value="NZ_JBDKXB010000004.1"/>
</dbReference>
<feature type="region of interest" description="Disordered" evidence="1">
    <location>
        <begin position="1"/>
        <end position="29"/>
    </location>
</feature>
<evidence type="ECO:0000256" key="1">
    <source>
        <dbReference type="SAM" id="MobiDB-lite"/>
    </source>
</evidence>
<comment type="caution">
    <text evidence="2">The sequence shown here is derived from an EMBL/GenBank/DDBJ whole genome shotgun (WGS) entry which is preliminary data.</text>
</comment>
<proteinExistence type="predicted"/>
<accession>A0ABV4BC57</accession>
<dbReference type="EMBL" id="JBDKXB010000004">
    <property type="protein sequence ID" value="MEY6431730.1"/>
    <property type="molecule type" value="Genomic_DNA"/>
</dbReference>
<gene>
    <name evidence="2" type="ORF">ABC977_04830</name>
</gene>
<evidence type="ECO:0000313" key="2">
    <source>
        <dbReference type="EMBL" id="MEY6431730.1"/>
    </source>
</evidence>
<reference evidence="2 3" key="1">
    <citation type="submission" date="2024-05" db="EMBL/GenBank/DDBJ databases">
        <title>Genome Sequence and Characterization of the New Strain Purple Sulfur Bacterium of Genus Thioalkalicoccus.</title>
        <authorList>
            <person name="Bryantseva I.A."/>
            <person name="Kyndt J.A."/>
            <person name="Imhoff J.F."/>
        </authorList>
    </citation>
    <scope>NUCLEOTIDE SEQUENCE [LARGE SCALE GENOMIC DNA]</scope>
    <source>
        <strain evidence="2 3">Um2</strain>
    </source>
</reference>
<dbReference type="Proteomes" id="UP001564408">
    <property type="component" value="Unassembled WGS sequence"/>
</dbReference>
<keyword evidence="3" id="KW-1185">Reference proteome</keyword>
<organism evidence="2 3">
    <name type="scientific">Thioalkalicoccus limnaeus</name>
    <dbReference type="NCBI Taxonomy" id="120681"/>
    <lineage>
        <taxon>Bacteria</taxon>
        <taxon>Pseudomonadati</taxon>
        <taxon>Pseudomonadota</taxon>
        <taxon>Gammaproteobacteria</taxon>
        <taxon>Chromatiales</taxon>
        <taxon>Chromatiaceae</taxon>
        <taxon>Thioalkalicoccus</taxon>
    </lineage>
</organism>
<name>A0ABV4BC57_9GAMM</name>
<protein>
    <submittedName>
        <fullName evidence="2">Uncharacterized protein</fullName>
    </submittedName>
</protein>
<sequence length="181" mass="19777">MHWRESASFSGRRPNTSPTFGHSAHRPLGLRGRARRPERAVLPLPPAVHPDPVGLADGNVYYLRYPDDSSFVRPLWDLVMKPLSAVLGSLLLISATALAHTPIVACYDRGDGTVLCEGGFSDGSSAAGVRMLVRDKGGRVLMEASLNEHSEFVFDRPRGLFSVQFDAGERHRVEISGDDIN</sequence>
<feature type="compositionally biased region" description="Polar residues" evidence="1">
    <location>
        <begin position="7"/>
        <end position="20"/>
    </location>
</feature>
<evidence type="ECO:0000313" key="3">
    <source>
        <dbReference type="Proteomes" id="UP001564408"/>
    </source>
</evidence>